<feature type="domain" description="VOC" evidence="1">
    <location>
        <begin position="2"/>
        <end position="113"/>
    </location>
</feature>
<dbReference type="SUPFAM" id="SSF54593">
    <property type="entry name" value="Glyoxalase/Bleomycin resistance protein/Dihydroxybiphenyl dioxygenase"/>
    <property type="match status" value="1"/>
</dbReference>
<dbReference type="InterPro" id="IPR029068">
    <property type="entry name" value="Glyas_Bleomycin-R_OHBP_Dase"/>
</dbReference>
<accession>A0A9X4EMK9</accession>
<dbReference type="RefSeq" id="WP_274639161.1">
    <property type="nucleotide sequence ID" value="NZ_JAIWJY010000002.1"/>
</dbReference>
<dbReference type="InterPro" id="IPR037523">
    <property type="entry name" value="VOC_core"/>
</dbReference>
<dbReference type="AlphaFoldDB" id="A0A9X4EMK9"/>
<keyword evidence="3" id="KW-1185">Reference proteome</keyword>
<name>A0A9X4EMK9_9FLAO</name>
<organism evidence="2 3">
    <name type="scientific">Tenacibaculum larymnensis</name>
    <dbReference type="NCBI Taxonomy" id="2878201"/>
    <lineage>
        <taxon>Bacteria</taxon>
        <taxon>Pseudomonadati</taxon>
        <taxon>Bacteroidota</taxon>
        <taxon>Flavobacteriia</taxon>
        <taxon>Flavobacteriales</taxon>
        <taxon>Flavobacteriaceae</taxon>
        <taxon>Tenacibaculum</taxon>
    </lineage>
</organism>
<comment type="caution">
    <text evidence="2">The sequence shown here is derived from an EMBL/GenBank/DDBJ whole genome shotgun (WGS) entry which is preliminary data.</text>
</comment>
<sequence length="125" mass="14657">MNLNQVTIPSIDVNISVEFYKKLGLHLIVDASPRYVRFEVPDGEATFSIHQVEKLSKEEGVTLYFEDDNLDELVEELQQKGIQFTQLPIDQRWLWREAHLLDPDGNKLILYKAGEHRKNPPWRIK</sequence>
<evidence type="ECO:0000259" key="1">
    <source>
        <dbReference type="PROSITE" id="PS51819"/>
    </source>
</evidence>
<protein>
    <submittedName>
        <fullName evidence="2">VOC family protein</fullName>
    </submittedName>
</protein>
<evidence type="ECO:0000313" key="2">
    <source>
        <dbReference type="EMBL" id="MDE1205818.1"/>
    </source>
</evidence>
<dbReference type="Gene3D" id="3.10.180.10">
    <property type="entry name" value="2,3-Dihydroxybiphenyl 1,2-Dioxygenase, domain 1"/>
    <property type="match status" value="1"/>
</dbReference>
<dbReference type="Pfam" id="PF00903">
    <property type="entry name" value="Glyoxalase"/>
    <property type="match status" value="1"/>
</dbReference>
<reference evidence="2" key="1">
    <citation type="submission" date="2021-09" db="EMBL/GenBank/DDBJ databases">
        <authorList>
            <person name="Smyrli M."/>
        </authorList>
    </citation>
    <scope>NUCLEOTIDE SEQUENCE</scope>
    <source>
        <strain evidence="2">LAR25</strain>
    </source>
</reference>
<dbReference type="EMBL" id="JAIWJY010000002">
    <property type="protein sequence ID" value="MDE1205818.1"/>
    <property type="molecule type" value="Genomic_DNA"/>
</dbReference>
<gene>
    <name evidence="2" type="ORF">LCI24_03325</name>
</gene>
<proteinExistence type="predicted"/>
<evidence type="ECO:0000313" key="3">
    <source>
        <dbReference type="Proteomes" id="UP001149303"/>
    </source>
</evidence>
<dbReference type="PROSITE" id="PS51819">
    <property type="entry name" value="VOC"/>
    <property type="match status" value="1"/>
</dbReference>
<dbReference type="InterPro" id="IPR004360">
    <property type="entry name" value="Glyas_Fos-R_dOase_dom"/>
</dbReference>
<dbReference type="Proteomes" id="UP001149303">
    <property type="component" value="Unassembled WGS sequence"/>
</dbReference>